<gene>
    <name evidence="1" type="ORF">KP79_PYT01394</name>
</gene>
<reference evidence="1 2" key="1">
    <citation type="journal article" date="2017" name="Nat. Ecol. Evol.">
        <title>Scallop genome provides insights into evolution of bilaterian karyotype and development.</title>
        <authorList>
            <person name="Wang S."/>
            <person name="Zhang J."/>
            <person name="Jiao W."/>
            <person name="Li J."/>
            <person name="Xun X."/>
            <person name="Sun Y."/>
            <person name="Guo X."/>
            <person name="Huan P."/>
            <person name="Dong B."/>
            <person name="Zhang L."/>
            <person name="Hu X."/>
            <person name="Sun X."/>
            <person name="Wang J."/>
            <person name="Zhao C."/>
            <person name="Wang Y."/>
            <person name="Wang D."/>
            <person name="Huang X."/>
            <person name="Wang R."/>
            <person name="Lv J."/>
            <person name="Li Y."/>
            <person name="Zhang Z."/>
            <person name="Liu B."/>
            <person name="Lu W."/>
            <person name="Hui Y."/>
            <person name="Liang J."/>
            <person name="Zhou Z."/>
            <person name="Hou R."/>
            <person name="Li X."/>
            <person name="Liu Y."/>
            <person name="Li H."/>
            <person name="Ning X."/>
            <person name="Lin Y."/>
            <person name="Zhao L."/>
            <person name="Xing Q."/>
            <person name="Dou J."/>
            <person name="Li Y."/>
            <person name="Mao J."/>
            <person name="Guo H."/>
            <person name="Dou H."/>
            <person name="Li T."/>
            <person name="Mu C."/>
            <person name="Jiang W."/>
            <person name="Fu Q."/>
            <person name="Fu X."/>
            <person name="Miao Y."/>
            <person name="Liu J."/>
            <person name="Yu Q."/>
            <person name="Li R."/>
            <person name="Liao H."/>
            <person name="Li X."/>
            <person name="Kong Y."/>
            <person name="Jiang Z."/>
            <person name="Chourrout D."/>
            <person name="Li R."/>
            <person name="Bao Z."/>
        </authorList>
    </citation>
    <scope>NUCLEOTIDE SEQUENCE [LARGE SCALE GENOMIC DNA]</scope>
    <source>
        <strain evidence="1 2">PY_sf001</strain>
    </source>
</reference>
<proteinExistence type="predicted"/>
<dbReference type="Proteomes" id="UP000242188">
    <property type="component" value="Unassembled WGS sequence"/>
</dbReference>
<evidence type="ECO:0000313" key="1">
    <source>
        <dbReference type="EMBL" id="OWF46577.1"/>
    </source>
</evidence>
<dbReference type="EMBL" id="NEDP02004134">
    <property type="protein sequence ID" value="OWF46577.1"/>
    <property type="molecule type" value="Genomic_DNA"/>
</dbReference>
<sequence length="524" mass="58445">MRNWDGIQWDEQCELSEIISEDALEEIPVKKATALYIATSMDKTKMARSLIKYAGEDNIRCCYQNIQLSKSIEEVFMHDRVGKLEMKHRDLDPVIVPGHRVGKDRKRERIFIVYSTDVMRPKSYGLDGLGLVLIRNPYFITGDLKSDSEKHIGVLHDKKKPQKALSIHRKRLWETHSNLNVIRIHSVTYGNNIEKPCIVLYCSTKGVVPLGEPDFPKRLEIDEHDSVDVIVRDGYFRRGVGYEREASVAYHNTLKMGCNIGRLTPEEGQQHLSGTLGPFVRFKDEVGFLTCAHVLFQITNPSERFNFPDGASSTVEVVQPSIDIEHPRSACGFVQKAIFDPTRNPSIDVAVVQLTDDERKPTAGQFANARLSKLKIAGFDESNLPEYNSGSYETRLNELSRSQIAFKFGSSSDVTKGTVDMDGIDVRPLSIDVTLPECHKTAFMQNQCTISGNDPELILGGDSGAPVFMRTITNVLSCIGIVIGQGYLPIDGVTKVYPVAVFTPIGAVLQALGDEYKIASFTPT</sequence>
<protein>
    <recommendedName>
        <fullName evidence="3">Peptidase S1 domain-containing protein</fullName>
    </recommendedName>
</protein>
<accession>A0A210QCU2</accession>
<dbReference type="OrthoDB" id="6161447at2759"/>
<dbReference type="InterPro" id="IPR009003">
    <property type="entry name" value="Peptidase_S1_PA"/>
</dbReference>
<keyword evidence="2" id="KW-1185">Reference proteome</keyword>
<evidence type="ECO:0008006" key="3">
    <source>
        <dbReference type="Google" id="ProtNLM"/>
    </source>
</evidence>
<dbReference type="SUPFAM" id="SSF50494">
    <property type="entry name" value="Trypsin-like serine proteases"/>
    <property type="match status" value="1"/>
</dbReference>
<comment type="caution">
    <text evidence="1">The sequence shown here is derived from an EMBL/GenBank/DDBJ whole genome shotgun (WGS) entry which is preliminary data.</text>
</comment>
<evidence type="ECO:0000313" key="2">
    <source>
        <dbReference type="Proteomes" id="UP000242188"/>
    </source>
</evidence>
<dbReference type="AlphaFoldDB" id="A0A210QCU2"/>
<organism evidence="1 2">
    <name type="scientific">Mizuhopecten yessoensis</name>
    <name type="common">Japanese scallop</name>
    <name type="synonym">Patinopecten yessoensis</name>
    <dbReference type="NCBI Taxonomy" id="6573"/>
    <lineage>
        <taxon>Eukaryota</taxon>
        <taxon>Metazoa</taxon>
        <taxon>Spiralia</taxon>
        <taxon>Lophotrochozoa</taxon>
        <taxon>Mollusca</taxon>
        <taxon>Bivalvia</taxon>
        <taxon>Autobranchia</taxon>
        <taxon>Pteriomorphia</taxon>
        <taxon>Pectinida</taxon>
        <taxon>Pectinoidea</taxon>
        <taxon>Pectinidae</taxon>
        <taxon>Mizuhopecten</taxon>
    </lineage>
</organism>
<name>A0A210QCU2_MIZYE</name>